<comment type="caution">
    <text evidence="9">The sequence shown here is derived from an EMBL/GenBank/DDBJ whole genome shotgun (WGS) entry which is preliminary data.</text>
</comment>
<dbReference type="Gene3D" id="1.20.1250.20">
    <property type="entry name" value="MFS general substrate transporter like domains"/>
    <property type="match status" value="1"/>
</dbReference>
<evidence type="ECO:0000259" key="8">
    <source>
        <dbReference type="PROSITE" id="PS50850"/>
    </source>
</evidence>
<dbReference type="InterPro" id="IPR020846">
    <property type="entry name" value="MFS_dom"/>
</dbReference>
<evidence type="ECO:0000256" key="3">
    <source>
        <dbReference type="ARBA" id="ARBA00022475"/>
    </source>
</evidence>
<keyword evidence="5 7" id="KW-1133">Transmembrane helix</keyword>
<dbReference type="SUPFAM" id="SSF103473">
    <property type="entry name" value="MFS general substrate transporter"/>
    <property type="match status" value="1"/>
</dbReference>
<dbReference type="PROSITE" id="PS50850">
    <property type="entry name" value="MFS"/>
    <property type="match status" value="1"/>
</dbReference>
<feature type="domain" description="Major facilitator superfamily (MFS) profile" evidence="8">
    <location>
        <begin position="34"/>
        <end position="421"/>
    </location>
</feature>
<evidence type="ECO:0000313" key="10">
    <source>
        <dbReference type="Proteomes" id="UP000322997"/>
    </source>
</evidence>
<evidence type="ECO:0000256" key="1">
    <source>
        <dbReference type="ARBA" id="ARBA00004651"/>
    </source>
</evidence>
<keyword evidence="2" id="KW-0813">Transport</keyword>
<feature type="transmembrane region" description="Helical" evidence="7">
    <location>
        <begin position="240"/>
        <end position="262"/>
    </location>
</feature>
<accession>A0A5D4RZI8</accession>
<feature type="transmembrane region" description="Helical" evidence="7">
    <location>
        <begin position="68"/>
        <end position="91"/>
    </location>
</feature>
<feature type="transmembrane region" description="Helical" evidence="7">
    <location>
        <begin position="36"/>
        <end position="56"/>
    </location>
</feature>
<keyword evidence="6 7" id="KW-0472">Membrane</keyword>
<evidence type="ECO:0000313" key="9">
    <source>
        <dbReference type="EMBL" id="TYS56805.1"/>
    </source>
</evidence>
<dbReference type="InterPro" id="IPR050189">
    <property type="entry name" value="MFS_Efflux_Transporters"/>
</dbReference>
<reference evidence="9 10" key="1">
    <citation type="submission" date="2019-08" db="EMBL/GenBank/DDBJ databases">
        <title>Bacillus genomes from the desert of Cuatro Cienegas, Coahuila.</title>
        <authorList>
            <person name="Olmedo-Alvarez G."/>
        </authorList>
    </citation>
    <scope>NUCLEOTIDE SEQUENCE [LARGE SCALE GENOMIC DNA]</scope>
    <source>
        <strain evidence="9 10">CH108_3D</strain>
    </source>
</reference>
<dbReference type="PANTHER" id="PTHR43124">
    <property type="entry name" value="PURINE EFFLUX PUMP PBUE"/>
    <property type="match status" value="1"/>
</dbReference>
<name>A0A5D4RZI8_9BACI</name>
<sequence>MITPTKTASLFMINIPPGFVRLEKEFLMMKMTRLEFVILLLPLLMVLGNSMLIPLLPEIEQSLGLEGAWSGFILSAFTIPAALVIPVVGVLSDRFGRSFMVKWSLYLMMLGSLICVMSGRGSGLLFMTGRMIQGLGAAGTTPLAMALTGDLFSGEKRTGVLASLEVSNGAGKVLAPILGASLAFLLPWNHIFWVYILVSFIILAGMRKELSVEKRSSGSIRGFRCYMQDVQSTLKRNWRLLIPLYAMGGTGLFVLFGILYFLSYHIENIFHIDGFFKGFAFLFPLGAMVVTSYWCGKRLKEGGGGLFMGTGTVLMLAASGGLFLWHSLSGLMFLLTVCFGGLGLILPVINSEVTGAVGEEERGLVVSLYGTSRFAGVALGPIAYGRWKEDVVSMYGWTFAFIALLTLTHMYVIHYKKRNAH</sequence>
<dbReference type="PANTHER" id="PTHR43124:SF3">
    <property type="entry name" value="CHLORAMPHENICOL EFFLUX PUMP RV0191"/>
    <property type="match status" value="1"/>
</dbReference>
<dbReference type="InterPro" id="IPR011701">
    <property type="entry name" value="MFS"/>
</dbReference>
<feature type="transmembrane region" description="Helical" evidence="7">
    <location>
        <begin position="103"/>
        <end position="121"/>
    </location>
</feature>
<feature type="transmembrane region" description="Helical" evidence="7">
    <location>
        <begin position="394"/>
        <end position="413"/>
    </location>
</feature>
<dbReference type="AlphaFoldDB" id="A0A5D4RZI8"/>
<comment type="subcellular location">
    <subcellularLocation>
        <location evidence="1">Cell membrane</location>
        <topology evidence="1">Multi-pass membrane protein</topology>
    </subcellularLocation>
</comment>
<feature type="transmembrane region" description="Helical" evidence="7">
    <location>
        <begin position="188"/>
        <end position="206"/>
    </location>
</feature>
<keyword evidence="4 7" id="KW-0812">Transmembrane</keyword>
<proteinExistence type="predicted"/>
<organism evidence="9 10">
    <name type="scientific">Rossellomorea marisflavi</name>
    <dbReference type="NCBI Taxonomy" id="189381"/>
    <lineage>
        <taxon>Bacteria</taxon>
        <taxon>Bacillati</taxon>
        <taxon>Bacillota</taxon>
        <taxon>Bacilli</taxon>
        <taxon>Bacillales</taxon>
        <taxon>Bacillaceae</taxon>
        <taxon>Rossellomorea</taxon>
    </lineage>
</organism>
<feature type="transmembrane region" description="Helical" evidence="7">
    <location>
        <begin position="331"/>
        <end position="351"/>
    </location>
</feature>
<dbReference type="EMBL" id="VTEQ01000001">
    <property type="protein sequence ID" value="TYS56805.1"/>
    <property type="molecule type" value="Genomic_DNA"/>
</dbReference>
<protein>
    <submittedName>
        <fullName evidence="9">MFS transporter</fullName>
    </submittedName>
</protein>
<feature type="transmembrane region" description="Helical" evidence="7">
    <location>
        <begin position="363"/>
        <end position="382"/>
    </location>
</feature>
<dbReference type="Proteomes" id="UP000322997">
    <property type="component" value="Unassembled WGS sequence"/>
</dbReference>
<evidence type="ECO:0000256" key="6">
    <source>
        <dbReference type="ARBA" id="ARBA00023136"/>
    </source>
</evidence>
<gene>
    <name evidence="9" type="ORF">FZC83_04330</name>
</gene>
<keyword evidence="3" id="KW-1003">Cell membrane</keyword>
<evidence type="ECO:0000256" key="5">
    <source>
        <dbReference type="ARBA" id="ARBA00022989"/>
    </source>
</evidence>
<feature type="transmembrane region" description="Helical" evidence="7">
    <location>
        <begin position="274"/>
        <end position="294"/>
    </location>
</feature>
<feature type="transmembrane region" description="Helical" evidence="7">
    <location>
        <begin position="306"/>
        <end position="325"/>
    </location>
</feature>
<evidence type="ECO:0000256" key="7">
    <source>
        <dbReference type="SAM" id="Phobius"/>
    </source>
</evidence>
<dbReference type="GO" id="GO:0005886">
    <property type="term" value="C:plasma membrane"/>
    <property type="evidence" value="ECO:0007669"/>
    <property type="project" value="UniProtKB-SubCell"/>
</dbReference>
<dbReference type="Pfam" id="PF07690">
    <property type="entry name" value="MFS_1"/>
    <property type="match status" value="1"/>
</dbReference>
<dbReference type="GO" id="GO:0022857">
    <property type="term" value="F:transmembrane transporter activity"/>
    <property type="evidence" value="ECO:0007669"/>
    <property type="project" value="InterPro"/>
</dbReference>
<evidence type="ECO:0000256" key="4">
    <source>
        <dbReference type="ARBA" id="ARBA00022692"/>
    </source>
</evidence>
<evidence type="ECO:0000256" key="2">
    <source>
        <dbReference type="ARBA" id="ARBA00022448"/>
    </source>
</evidence>
<dbReference type="InterPro" id="IPR036259">
    <property type="entry name" value="MFS_trans_sf"/>
</dbReference>